<evidence type="ECO:0000256" key="7">
    <source>
        <dbReference type="ARBA" id="ARBA00022777"/>
    </source>
</evidence>
<sequence>MIQIASEVDSWEDAIKKAAEPLIKKNYINQHYVQAMIKSVKKLGPYIVIAPGIAIAHARPEEGVMKMGISLLKIDHCIPFSDNGHHVSLVFVLAALDSTSHLNILSKLAEVLSDDERMSQIKNASSVDQILQVV</sequence>
<keyword evidence="6" id="KW-0598">Phosphotransferase system</keyword>
<evidence type="ECO:0000313" key="12">
    <source>
        <dbReference type="EMBL" id="ASN07292.1"/>
    </source>
</evidence>
<evidence type="ECO:0000256" key="4">
    <source>
        <dbReference type="ARBA" id="ARBA00022553"/>
    </source>
</evidence>
<keyword evidence="4" id="KW-0597">Phosphoprotein</keyword>
<evidence type="ECO:0000256" key="5">
    <source>
        <dbReference type="ARBA" id="ARBA00022679"/>
    </source>
</evidence>
<protein>
    <recommendedName>
        <fullName evidence="9">Ascorbate-specific PTS system EIIA component</fullName>
    </recommendedName>
    <alternativeName>
        <fullName evidence="10">Ascorbate-specific phosphotransferase enzyme IIA component</fullName>
    </alternativeName>
</protein>
<keyword evidence="13" id="KW-1185">Reference proteome</keyword>
<dbReference type="GO" id="GO:0016301">
    <property type="term" value="F:kinase activity"/>
    <property type="evidence" value="ECO:0007669"/>
    <property type="project" value="UniProtKB-KW"/>
</dbReference>
<dbReference type="PROSITE" id="PS51094">
    <property type="entry name" value="PTS_EIIA_TYPE_2"/>
    <property type="match status" value="1"/>
</dbReference>
<evidence type="ECO:0000256" key="9">
    <source>
        <dbReference type="ARBA" id="ARBA00041175"/>
    </source>
</evidence>
<dbReference type="EMBL" id="CP022437">
    <property type="protein sequence ID" value="ASN07292.1"/>
    <property type="molecule type" value="Genomic_DNA"/>
</dbReference>
<keyword evidence="3" id="KW-0963">Cytoplasm</keyword>
<dbReference type="OrthoDB" id="369398at2"/>
<comment type="subcellular location">
    <subcellularLocation>
        <location evidence="1">Cytoplasm</location>
    </subcellularLocation>
</comment>
<comment type="function">
    <text evidence="8">The phosphoenolpyruvate-dependent sugar phosphotransferase system (sugar PTS), a major carbohydrate active transport system, catalyzes the phosphorylation of incoming sugar substrates concomitantly with their translocation across the cell membrane. The enzyme II UlaABC PTS system is involved in ascorbate transport.</text>
</comment>
<evidence type="ECO:0000256" key="3">
    <source>
        <dbReference type="ARBA" id="ARBA00022490"/>
    </source>
</evidence>
<dbReference type="GO" id="GO:0009401">
    <property type="term" value="P:phosphoenolpyruvate-dependent sugar phosphotransferase system"/>
    <property type="evidence" value="ECO:0007669"/>
    <property type="project" value="UniProtKB-KW"/>
</dbReference>
<dbReference type="InterPro" id="IPR051351">
    <property type="entry name" value="Ascorbate-PTS_EIIA_comp"/>
</dbReference>
<keyword evidence="5" id="KW-0808">Transferase</keyword>
<dbReference type="PANTHER" id="PTHR36203">
    <property type="entry name" value="ASCORBATE-SPECIFIC PTS SYSTEM EIIA COMPONENT"/>
    <property type="match status" value="1"/>
</dbReference>
<reference evidence="12 13" key="1">
    <citation type="journal article" date="2003" name="Int. J. Syst. Evol. Microbiol.">
        <title>Virgibacillus carmonensis sp. nov., Virgibacillus necropolis sp. nov. and Virgibacillus picturae sp. nov., three novel species isolated from deteriorated mural paintings, transfer of the species of the genus salibacillus to Virgibacillus, as Virgibacillus marismortui comb. nov. and Virgibacillus salexigens comb. nov., and emended description of the genus Virgibacillus.</title>
        <authorList>
            <person name="Heyrman J."/>
            <person name="Logan N.A."/>
            <person name="Busse H.J."/>
            <person name="Balcaen A."/>
            <person name="Lebbe L."/>
            <person name="Rodriguez-Diaz M."/>
            <person name="Swings J."/>
            <person name="De Vos P."/>
        </authorList>
    </citation>
    <scope>NUCLEOTIDE SEQUENCE [LARGE SCALE GENOMIC DNA]</scope>
    <source>
        <strain evidence="12 13">LMG 19488</strain>
    </source>
</reference>
<dbReference type="CDD" id="cd00211">
    <property type="entry name" value="PTS_IIA_fru"/>
    <property type="match status" value="1"/>
</dbReference>
<dbReference type="Pfam" id="PF00359">
    <property type="entry name" value="PTS_EIIA_2"/>
    <property type="match status" value="1"/>
</dbReference>
<dbReference type="InterPro" id="IPR002178">
    <property type="entry name" value="PTS_EIIA_type-2_dom"/>
</dbReference>
<evidence type="ECO:0000256" key="6">
    <source>
        <dbReference type="ARBA" id="ARBA00022683"/>
    </source>
</evidence>
<dbReference type="Gene3D" id="3.40.930.10">
    <property type="entry name" value="Mannitol-specific EII, Chain A"/>
    <property type="match status" value="1"/>
</dbReference>
<dbReference type="GO" id="GO:0005737">
    <property type="term" value="C:cytoplasm"/>
    <property type="evidence" value="ECO:0007669"/>
    <property type="project" value="UniProtKB-SubCell"/>
</dbReference>
<keyword evidence="7" id="KW-0418">Kinase</keyword>
<evidence type="ECO:0000256" key="8">
    <source>
        <dbReference type="ARBA" id="ARBA00037387"/>
    </source>
</evidence>
<evidence type="ECO:0000259" key="11">
    <source>
        <dbReference type="PROSITE" id="PS51094"/>
    </source>
</evidence>
<keyword evidence="2" id="KW-0813">Transport</keyword>
<dbReference type="KEGG" id="vne:CFK40_04425"/>
<organism evidence="12 13">
    <name type="scientific">Virgibacillus necropolis</name>
    <dbReference type="NCBI Taxonomy" id="163877"/>
    <lineage>
        <taxon>Bacteria</taxon>
        <taxon>Bacillati</taxon>
        <taxon>Bacillota</taxon>
        <taxon>Bacilli</taxon>
        <taxon>Bacillales</taxon>
        <taxon>Bacillaceae</taxon>
        <taxon>Virgibacillus</taxon>
    </lineage>
</organism>
<name>A0A221MI58_9BACI</name>
<accession>A0A221MI58</accession>
<dbReference type="PANTHER" id="PTHR36203:SF1">
    <property type="entry name" value="ASCORBATE-SPECIFIC PTS SYSTEM EIIA COMPONENT"/>
    <property type="match status" value="1"/>
</dbReference>
<dbReference type="InterPro" id="IPR016152">
    <property type="entry name" value="PTrfase/Anion_transptr"/>
</dbReference>
<evidence type="ECO:0000256" key="1">
    <source>
        <dbReference type="ARBA" id="ARBA00004496"/>
    </source>
</evidence>
<evidence type="ECO:0000256" key="10">
    <source>
        <dbReference type="ARBA" id="ARBA00042072"/>
    </source>
</evidence>
<proteinExistence type="predicted"/>
<dbReference type="AlphaFoldDB" id="A0A221MI58"/>
<evidence type="ECO:0000256" key="2">
    <source>
        <dbReference type="ARBA" id="ARBA00022448"/>
    </source>
</evidence>
<evidence type="ECO:0000313" key="13">
    <source>
        <dbReference type="Proteomes" id="UP000204391"/>
    </source>
</evidence>
<dbReference type="Proteomes" id="UP000204391">
    <property type="component" value="Chromosome"/>
</dbReference>
<feature type="domain" description="PTS EIIA type-2" evidence="11">
    <location>
        <begin position="1"/>
        <end position="134"/>
    </location>
</feature>
<gene>
    <name evidence="12" type="ORF">CFK40_04425</name>
</gene>
<dbReference type="SUPFAM" id="SSF55804">
    <property type="entry name" value="Phoshotransferase/anion transport protein"/>
    <property type="match status" value="1"/>
</dbReference>